<accession>A0A2P5AIM3</accession>
<gene>
    <name evidence="1" type="ORF">PanWU01x14_328920</name>
</gene>
<evidence type="ECO:0000313" key="1">
    <source>
        <dbReference type="EMBL" id="PON36367.1"/>
    </source>
</evidence>
<dbReference type="Proteomes" id="UP000237105">
    <property type="component" value="Unassembled WGS sequence"/>
</dbReference>
<proteinExistence type="predicted"/>
<keyword evidence="2" id="KW-1185">Reference proteome</keyword>
<reference evidence="2" key="1">
    <citation type="submission" date="2016-06" db="EMBL/GenBank/DDBJ databases">
        <title>Parallel loss of symbiosis genes in relatives of nitrogen-fixing non-legume Parasponia.</title>
        <authorList>
            <person name="Van Velzen R."/>
            <person name="Holmer R."/>
            <person name="Bu F."/>
            <person name="Rutten L."/>
            <person name="Van Zeijl A."/>
            <person name="Liu W."/>
            <person name="Santuari L."/>
            <person name="Cao Q."/>
            <person name="Sharma T."/>
            <person name="Shen D."/>
            <person name="Roswanjaya Y."/>
            <person name="Wardhani T."/>
            <person name="Kalhor M.S."/>
            <person name="Jansen J."/>
            <person name="Van den Hoogen J."/>
            <person name="Gungor B."/>
            <person name="Hartog M."/>
            <person name="Hontelez J."/>
            <person name="Verver J."/>
            <person name="Yang W.-C."/>
            <person name="Schijlen E."/>
            <person name="Repin R."/>
            <person name="Schilthuizen M."/>
            <person name="Schranz E."/>
            <person name="Heidstra R."/>
            <person name="Miyata K."/>
            <person name="Fedorova E."/>
            <person name="Kohlen W."/>
            <person name="Bisseling T."/>
            <person name="Smit S."/>
            <person name="Geurts R."/>
        </authorList>
    </citation>
    <scope>NUCLEOTIDE SEQUENCE [LARGE SCALE GENOMIC DNA]</scope>
    <source>
        <strain evidence="2">cv. WU1-14</strain>
    </source>
</reference>
<comment type="caution">
    <text evidence="1">The sequence shown here is derived from an EMBL/GenBank/DDBJ whole genome shotgun (WGS) entry which is preliminary data.</text>
</comment>
<organism evidence="1 2">
    <name type="scientific">Parasponia andersonii</name>
    <name type="common">Sponia andersonii</name>
    <dbReference type="NCBI Taxonomy" id="3476"/>
    <lineage>
        <taxon>Eukaryota</taxon>
        <taxon>Viridiplantae</taxon>
        <taxon>Streptophyta</taxon>
        <taxon>Embryophyta</taxon>
        <taxon>Tracheophyta</taxon>
        <taxon>Spermatophyta</taxon>
        <taxon>Magnoliopsida</taxon>
        <taxon>eudicotyledons</taxon>
        <taxon>Gunneridae</taxon>
        <taxon>Pentapetalae</taxon>
        <taxon>rosids</taxon>
        <taxon>fabids</taxon>
        <taxon>Rosales</taxon>
        <taxon>Cannabaceae</taxon>
        <taxon>Parasponia</taxon>
    </lineage>
</organism>
<evidence type="ECO:0000313" key="2">
    <source>
        <dbReference type="Proteomes" id="UP000237105"/>
    </source>
</evidence>
<sequence length="78" mass="8568">MQKNCLTHYCPVLAVVTRNSALGSQSPCAWLPIRHVHGPAYACCALSNARVVVYPRPLLNHRKQHQTSAHAVQGLVRA</sequence>
<dbReference type="AlphaFoldDB" id="A0A2P5AIM3"/>
<dbReference type="EMBL" id="JXTB01000572">
    <property type="protein sequence ID" value="PON36367.1"/>
    <property type="molecule type" value="Genomic_DNA"/>
</dbReference>
<name>A0A2P5AIM3_PARAD</name>
<protein>
    <submittedName>
        <fullName evidence="1">Uncharacterized protein</fullName>
    </submittedName>
</protein>